<feature type="non-terminal residue" evidence="1">
    <location>
        <position position="1"/>
    </location>
</feature>
<dbReference type="Pfam" id="PF14223">
    <property type="entry name" value="Retrotran_gag_2"/>
    <property type="match status" value="1"/>
</dbReference>
<evidence type="ECO:0000313" key="1">
    <source>
        <dbReference type="EMBL" id="RDX90255.1"/>
    </source>
</evidence>
<comment type="caution">
    <text evidence="1">The sequence shown here is derived from an EMBL/GenBank/DDBJ whole genome shotgun (WGS) entry which is preliminary data.</text>
</comment>
<gene>
    <name evidence="1" type="ORF">CR513_27902</name>
</gene>
<evidence type="ECO:0000313" key="2">
    <source>
        <dbReference type="Proteomes" id="UP000257109"/>
    </source>
</evidence>
<name>A0A371GI81_MUCPR</name>
<organism evidence="1 2">
    <name type="scientific">Mucuna pruriens</name>
    <name type="common">Velvet bean</name>
    <name type="synonym">Dolichos pruriens</name>
    <dbReference type="NCBI Taxonomy" id="157652"/>
    <lineage>
        <taxon>Eukaryota</taxon>
        <taxon>Viridiplantae</taxon>
        <taxon>Streptophyta</taxon>
        <taxon>Embryophyta</taxon>
        <taxon>Tracheophyta</taxon>
        <taxon>Spermatophyta</taxon>
        <taxon>Magnoliopsida</taxon>
        <taxon>eudicotyledons</taxon>
        <taxon>Gunneridae</taxon>
        <taxon>Pentapetalae</taxon>
        <taxon>rosids</taxon>
        <taxon>fabids</taxon>
        <taxon>Fabales</taxon>
        <taxon>Fabaceae</taxon>
        <taxon>Papilionoideae</taxon>
        <taxon>50 kb inversion clade</taxon>
        <taxon>NPAAA clade</taxon>
        <taxon>indigoferoid/millettioid clade</taxon>
        <taxon>Phaseoleae</taxon>
        <taxon>Mucuna</taxon>
    </lineage>
</organism>
<keyword evidence="2" id="KW-1185">Reference proteome</keyword>
<dbReference type="EMBL" id="QJKJ01005444">
    <property type="protein sequence ID" value="RDX90255.1"/>
    <property type="molecule type" value="Genomic_DNA"/>
</dbReference>
<protein>
    <submittedName>
        <fullName evidence="1">Uncharacterized protein</fullName>
    </submittedName>
</protein>
<reference evidence="1" key="1">
    <citation type="submission" date="2018-05" db="EMBL/GenBank/DDBJ databases">
        <title>Draft genome of Mucuna pruriens seed.</title>
        <authorList>
            <person name="Nnadi N.E."/>
            <person name="Vos R."/>
            <person name="Hasami M.H."/>
            <person name="Devisetty U.K."/>
            <person name="Aguiy J.C."/>
        </authorList>
    </citation>
    <scope>NUCLEOTIDE SEQUENCE [LARGE SCALE GENOMIC DNA]</scope>
    <source>
        <strain evidence="1">JCA_2017</strain>
    </source>
</reference>
<dbReference type="AlphaFoldDB" id="A0A371GI81"/>
<accession>A0A371GI81</accession>
<sequence>MEDSEFIVKYFDKIQELEKVTDQQVVDKILRTLPPEFDYVVAAIEELKDLDTVEVEELQHSLEAHEMRINKRKVLKEQAFQAWTNYKGKGKDP</sequence>
<dbReference type="OrthoDB" id="1429133at2759"/>
<proteinExistence type="predicted"/>
<dbReference type="Proteomes" id="UP000257109">
    <property type="component" value="Unassembled WGS sequence"/>
</dbReference>